<feature type="region of interest" description="Disordered" evidence="6">
    <location>
        <begin position="162"/>
        <end position="190"/>
    </location>
</feature>
<feature type="domain" description="THH1/TOM1/TOM3" evidence="8">
    <location>
        <begin position="56"/>
        <end position="160"/>
    </location>
</feature>
<dbReference type="PANTHER" id="PTHR31142">
    <property type="entry name" value="TOBAMOVIRUS MULTIPLICATION PROTEIN 1-LIKE ISOFORM X1"/>
    <property type="match status" value="1"/>
</dbReference>
<keyword evidence="3 7" id="KW-0812">Transmembrane</keyword>
<accession>A0ABD1Y348</accession>
<feature type="compositionally biased region" description="Basic and acidic residues" evidence="6">
    <location>
        <begin position="420"/>
        <end position="431"/>
    </location>
</feature>
<evidence type="ECO:0000313" key="9">
    <source>
        <dbReference type="EMBL" id="KAL2621176.1"/>
    </source>
</evidence>
<feature type="transmembrane region" description="Helical" evidence="7">
    <location>
        <begin position="94"/>
        <end position="112"/>
    </location>
</feature>
<feature type="transmembrane region" description="Helical" evidence="7">
    <location>
        <begin position="250"/>
        <end position="270"/>
    </location>
</feature>
<comment type="caution">
    <text evidence="9">The sequence shown here is derived from an EMBL/GenBank/DDBJ whole genome shotgun (WGS) entry which is preliminary data.</text>
</comment>
<dbReference type="PROSITE" id="PS51257">
    <property type="entry name" value="PROKAR_LIPOPROTEIN"/>
    <property type="match status" value="1"/>
</dbReference>
<feature type="transmembrane region" description="Helical" evidence="7">
    <location>
        <begin position="57"/>
        <end position="82"/>
    </location>
</feature>
<dbReference type="InterPro" id="IPR040226">
    <property type="entry name" value="THH1/TOM1/TOM3"/>
</dbReference>
<gene>
    <name evidence="9" type="ORF">R1flu_001381</name>
</gene>
<organism evidence="9 10">
    <name type="scientific">Riccia fluitans</name>
    <dbReference type="NCBI Taxonomy" id="41844"/>
    <lineage>
        <taxon>Eukaryota</taxon>
        <taxon>Viridiplantae</taxon>
        <taxon>Streptophyta</taxon>
        <taxon>Embryophyta</taxon>
        <taxon>Marchantiophyta</taxon>
        <taxon>Marchantiopsida</taxon>
        <taxon>Marchantiidae</taxon>
        <taxon>Marchantiales</taxon>
        <taxon>Ricciaceae</taxon>
        <taxon>Riccia</taxon>
    </lineage>
</organism>
<sequence>MKTVYVHPIKLNIQQQLLVAGAGLSGCNAVKPVIPPNVVAPWARMEVSQCLSTPETLVYACLAGIDGVIAVVALVQLFRLYMFSRHNSWTRQKVFHCLIGAANLGYTVYFLLNPQAACGDWPCWPHACGFVLIAVPQIVFLGTFLLLLSFWVDLCHQATDREEEEEDDDDDEDQTYTALPPSSPVARSQHAEKHRRCCPWFKKLRVRGRQKFVIAAVMLMCAITATFALLIWYGMGDNGVDSATLAEVYSYFYAVVILLSGGGLAAYGLSLYHKMCKLRSGKQQSADITKVAGLAVVSVVCFTLRALLVFISDIPVINIWHVRQENKNIAALSTFLYYCVGESIPAIVMLWVMRDMPPGSRASSLNVRANIFGSHTTREKGLVQPIEAPQGFLARWMVPAVDTETGRVLAFQPNSSSPSREVDRVSPEARR</sequence>
<evidence type="ECO:0000256" key="5">
    <source>
        <dbReference type="ARBA" id="ARBA00023136"/>
    </source>
</evidence>
<feature type="transmembrane region" description="Helical" evidence="7">
    <location>
        <begin position="291"/>
        <end position="311"/>
    </location>
</feature>
<evidence type="ECO:0000256" key="6">
    <source>
        <dbReference type="SAM" id="MobiDB-lite"/>
    </source>
</evidence>
<evidence type="ECO:0000256" key="4">
    <source>
        <dbReference type="ARBA" id="ARBA00022989"/>
    </source>
</evidence>
<name>A0ABD1Y348_9MARC</name>
<evidence type="ECO:0000256" key="2">
    <source>
        <dbReference type="ARBA" id="ARBA00006779"/>
    </source>
</evidence>
<dbReference type="Proteomes" id="UP001605036">
    <property type="component" value="Unassembled WGS sequence"/>
</dbReference>
<dbReference type="Pfam" id="PF06454">
    <property type="entry name" value="THH1_TOM1-3_dom"/>
    <property type="match status" value="2"/>
</dbReference>
<feature type="transmembrane region" description="Helical" evidence="7">
    <location>
        <begin position="331"/>
        <end position="353"/>
    </location>
</feature>
<keyword evidence="4 7" id="KW-1133">Transmembrane helix</keyword>
<keyword evidence="5 7" id="KW-0472">Membrane</keyword>
<dbReference type="PANTHER" id="PTHR31142:SF4">
    <property type="entry name" value="OS01G0751300 PROTEIN"/>
    <property type="match status" value="1"/>
</dbReference>
<evidence type="ECO:0000313" key="10">
    <source>
        <dbReference type="Proteomes" id="UP001605036"/>
    </source>
</evidence>
<dbReference type="InterPro" id="IPR009457">
    <property type="entry name" value="THH1/TOM1/TOM3_dom"/>
</dbReference>
<feature type="transmembrane region" description="Helical" evidence="7">
    <location>
        <begin position="124"/>
        <end position="152"/>
    </location>
</feature>
<feature type="compositionally biased region" description="Acidic residues" evidence="6">
    <location>
        <begin position="162"/>
        <end position="174"/>
    </location>
</feature>
<dbReference type="EMBL" id="JBHFFA010000006">
    <property type="protein sequence ID" value="KAL2621176.1"/>
    <property type="molecule type" value="Genomic_DNA"/>
</dbReference>
<reference evidence="9 10" key="1">
    <citation type="submission" date="2024-09" db="EMBL/GenBank/DDBJ databases">
        <title>Chromosome-scale assembly of Riccia fluitans.</title>
        <authorList>
            <person name="Paukszto L."/>
            <person name="Sawicki J."/>
            <person name="Karawczyk K."/>
            <person name="Piernik-Szablinska J."/>
            <person name="Szczecinska M."/>
            <person name="Mazdziarz M."/>
        </authorList>
    </citation>
    <scope>NUCLEOTIDE SEQUENCE [LARGE SCALE GENOMIC DNA]</scope>
    <source>
        <strain evidence="9">Rf_01</strain>
        <tissue evidence="9">Aerial parts of the thallus</tissue>
    </source>
</reference>
<feature type="domain" description="THH1/TOM1/TOM3" evidence="8">
    <location>
        <begin position="220"/>
        <end position="361"/>
    </location>
</feature>
<feature type="region of interest" description="Disordered" evidence="6">
    <location>
        <begin position="410"/>
        <end position="431"/>
    </location>
</feature>
<evidence type="ECO:0000256" key="3">
    <source>
        <dbReference type="ARBA" id="ARBA00022692"/>
    </source>
</evidence>
<dbReference type="AlphaFoldDB" id="A0ABD1Y348"/>
<comment type="similarity">
    <text evidence="2">Belongs to the plant tobamovirus multiplication TOM1 protein family.</text>
</comment>
<feature type="transmembrane region" description="Helical" evidence="7">
    <location>
        <begin position="212"/>
        <end position="235"/>
    </location>
</feature>
<proteinExistence type="inferred from homology"/>
<keyword evidence="10" id="KW-1185">Reference proteome</keyword>
<evidence type="ECO:0000259" key="8">
    <source>
        <dbReference type="Pfam" id="PF06454"/>
    </source>
</evidence>
<protein>
    <recommendedName>
        <fullName evidence="8">THH1/TOM1/TOM3 domain-containing protein</fullName>
    </recommendedName>
</protein>
<dbReference type="GO" id="GO:0012505">
    <property type="term" value="C:endomembrane system"/>
    <property type="evidence" value="ECO:0007669"/>
    <property type="project" value="UniProtKB-SubCell"/>
</dbReference>
<comment type="subcellular location">
    <subcellularLocation>
        <location evidence="1">Endomembrane system</location>
        <topology evidence="1">Multi-pass membrane protein</topology>
    </subcellularLocation>
</comment>
<evidence type="ECO:0000256" key="1">
    <source>
        <dbReference type="ARBA" id="ARBA00004127"/>
    </source>
</evidence>
<evidence type="ECO:0000256" key="7">
    <source>
        <dbReference type="SAM" id="Phobius"/>
    </source>
</evidence>